<dbReference type="AlphaFoldDB" id="A0A8R1I1D5"/>
<reference evidence="3" key="1">
    <citation type="submission" date="2010-08" db="EMBL/GenBank/DDBJ databases">
        <authorList>
            <consortium name="Caenorhabditis japonica Sequencing Consortium"/>
            <person name="Wilson R.K."/>
        </authorList>
    </citation>
    <scope>NUCLEOTIDE SEQUENCE [LARGE SCALE GENOMIC DNA]</scope>
    <source>
        <strain evidence="3">DF5081</strain>
    </source>
</reference>
<dbReference type="PANTHER" id="PTHR36956:SF2">
    <property type="entry name" value="CPXV012 PROTEIN-RELATED"/>
    <property type="match status" value="1"/>
</dbReference>
<reference evidence="2" key="2">
    <citation type="submission" date="2022-06" db="UniProtKB">
        <authorList>
            <consortium name="EnsemblMetazoa"/>
        </authorList>
    </citation>
    <scope>IDENTIFICATION</scope>
    <source>
        <strain evidence="2">DF5081</strain>
    </source>
</reference>
<accession>A0A8R1I1D5</accession>
<feature type="signal peptide" evidence="1">
    <location>
        <begin position="1"/>
        <end position="17"/>
    </location>
</feature>
<organism evidence="2 3">
    <name type="scientific">Caenorhabditis japonica</name>
    <dbReference type="NCBI Taxonomy" id="281687"/>
    <lineage>
        <taxon>Eukaryota</taxon>
        <taxon>Metazoa</taxon>
        <taxon>Ecdysozoa</taxon>
        <taxon>Nematoda</taxon>
        <taxon>Chromadorea</taxon>
        <taxon>Rhabditida</taxon>
        <taxon>Rhabditina</taxon>
        <taxon>Rhabditomorpha</taxon>
        <taxon>Rhabditoidea</taxon>
        <taxon>Rhabditidae</taxon>
        <taxon>Peloderinae</taxon>
        <taxon>Caenorhabditis</taxon>
    </lineage>
</organism>
<evidence type="ECO:0000313" key="3">
    <source>
        <dbReference type="Proteomes" id="UP000005237"/>
    </source>
</evidence>
<evidence type="ECO:0008006" key="4">
    <source>
        <dbReference type="Google" id="ProtNLM"/>
    </source>
</evidence>
<keyword evidence="1" id="KW-0732">Signal</keyword>
<keyword evidence="3" id="KW-1185">Reference proteome</keyword>
<name>A0A8R1I1D5_CAEJA</name>
<sequence>MLLQAFLFVLLPVSIVSQWGTLPPVVSDRQCQEEFDATFQCLQIQKNIPRLNKTDGLEIPTRISKIIDCMGRTNCNLTRTIESFLHNEKWLREVLSTRSQPCLQDEVFSEIKKQCNCPVIRYFSTTDCPKDFENVKLFTRCAVQELKKRKECTAPDRRLFQKLFNAVRARYLIGKQISVEIDRYNVVVPRDFDLGL</sequence>
<feature type="chain" id="PRO_5035867164" description="DUF19 domain-containing protein" evidence="1">
    <location>
        <begin position="18"/>
        <end position="196"/>
    </location>
</feature>
<proteinExistence type="predicted"/>
<protein>
    <recommendedName>
        <fullName evidence="4">DUF19 domain-containing protein</fullName>
    </recommendedName>
</protein>
<evidence type="ECO:0000313" key="2">
    <source>
        <dbReference type="EnsemblMetazoa" id="CJA14338.1"/>
    </source>
</evidence>
<dbReference type="EnsemblMetazoa" id="CJA14338.1">
    <property type="protein sequence ID" value="CJA14338.1"/>
    <property type="gene ID" value="WBGene00133542"/>
</dbReference>
<dbReference type="PANTHER" id="PTHR36956">
    <property type="entry name" value="UTERINE LUMIN EXPRESSED/LOCAILIZED-RELATED"/>
    <property type="match status" value="1"/>
</dbReference>
<evidence type="ECO:0000256" key="1">
    <source>
        <dbReference type="SAM" id="SignalP"/>
    </source>
</evidence>
<dbReference type="Proteomes" id="UP000005237">
    <property type="component" value="Unassembled WGS sequence"/>
</dbReference>